<evidence type="ECO:0000313" key="2">
    <source>
        <dbReference type="EMBL" id="KDP24025.1"/>
    </source>
</evidence>
<dbReference type="AlphaFoldDB" id="A0A067JVK9"/>
<organism evidence="2 3">
    <name type="scientific">Jatropha curcas</name>
    <name type="common">Barbados nut</name>
    <dbReference type="NCBI Taxonomy" id="180498"/>
    <lineage>
        <taxon>Eukaryota</taxon>
        <taxon>Viridiplantae</taxon>
        <taxon>Streptophyta</taxon>
        <taxon>Embryophyta</taxon>
        <taxon>Tracheophyta</taxon>
        <taxon>Spermatophyta</taxon>
        <taxon>Magnoliopsida</taxon>
        <taxon>eudicotyledons</taxon>
        <taxon>Gunneridae</taxon>
        <taxon>Pentapetalae</taxon>
        <taxon>rosids</taxon>
        <taxon>fabids</taxon>
        <taxon>Malpighiales</taxon>
        <taxon>Euphorbiaceae</taxon>
        <taxon>Crotonoideae</taxon>
        <taxon>Jatropheae</taxon>
        <taxon>Jatropha</taxon>
    </lineage>
</organism>
<name>A0A067JVK9_JATCU</name>
<evidence type="ECO:0000256" key="1">
    <source>
        <dbReference type="SAM" id="MobiDB-lite"/>
    </source>
</evidence>
<feature type="compositionally biased region" description="Low complexity" evidence="1">
    <location>
        <begin position="41"/>
        <end position="52"/>
    </location>
</feature>
<feature type="region of interest" description="Disordered" evidence="1">
    <location>
        <begin position="30"/>
        <end position="52"/>
    </location>
</feature>
<protein>
    <submittedName>
        <fullName evidence="2">Uncharacterized protein</fullName>
    </submittedName>
</protein>
<dbReference type="OrthoDB" id="1302510at2759"/>
<proteinExistence type="predicted"/>
<reference evidence="2 3" key="1">
    <citation type="journal article" date="2014" name="PLoS ONE">
        <title>Global Analysis of Gene Expression Profiles in Physic Nut (Jatropha curcas L.) Seedlings Exposed to Salt Stress.</title>
        <authorList>
            <person name="Zhang L."/>
            <person name="Zhang C."/>
            <person name="Wu P."/>
            <person name="Chen Y."/>
            <person name="Li M."/>
            <person name="Jiang H."/>
            <person name="Wu G."/>
        </authorList>
    </citation>
    <scope>NUCLEOTIDE SEQUENCE [LARGE SCALE GENOMIC DNA]</scope>
    <source>
        <strain evidence="3">cv. GZQX0401</strain>
        <tissue evidence="2">Young leaves</tissue>
    </source>
</reference>
<accession>A0A067JVK9</accession>
<gene>
    <name evidence="2" type="ORF">JCGZ_27071</name>
</gene>
<sequence length="153" mass="16418">MARGRWVDSNVYSSGLRGCCGRGCSTRGRGGTIPPLPPLPSSSTIGPSSFVQPPMPPPLSLIPSSSTPFVGLAESSPASQPVLHQVEKYSCEPTTMEVFTYSHTKDHDGHTFIDRHAVVVNENYSTARERVVFSQVGSEAKLNVDELALYLAA</sequence>
<dbReference type="Proteomes" id="UP000027138">
    <property type="component" value="Unassembled WGS sequence"/>
</dbReference>
<dbReference type="EMBL" id="KK915151">
    <property type="protein sequence ID" value="KDP24025.1"/>
    <property type="molecule type" value="Genomic_DNA"/>
</dbReference>
<evidence type="ECO:0000313" key="3">
    <source>
        <dbReference type="Proteomes" id="UP000027138"/>
    </source>
</evidence>
<keyword evidence="3" id="KW-1185">Reference proteome</keyword>